<proteinExistence type="predicted"/>
<keyword evidence="3" id="KW-1185">Reference proteome</keyword>
<dbReference type="Proteomes" id="UP000276215">
    <property type="component" value="Unassembled WGS sequence"/>
</dbReference>
<feature type="transmembrane region" description="Helical" evidence="1">
    <location>
        <begin position="6"/>
        <end position="28"/>
    </location>
</feature>
<sequence>CLTTTSNWTSISIDFDFIFFTLSFTVILPRKLVSGNLRISRTTNITKSCKCSLIKHTI</sequence>
<name>A0A3N4J817_9PEZI</name>
<evidence type="ECO:0000256" key="1">
    <source>
        <dbReference type="SAM" id="Phobius"/>
    </source>
</evidence>
<keyword evidence="1" id="KW-0812">Transmembrane</keyword>
<gene>
    <name evidence="2" type="ORF">L873DRAFT_1817094</name>
</gene>
<feature type="non-terminal residue" evidence="2">
    <location>
        <position position="1"/>
    </location>
</feature>
<evidence type="ECO:0000313" key="3">
    <source>
        <dbReference type="Proteomes" id="UP000276215"/>
    </source>
</evidence>
<keyword evidence="1" id="KW-1133">Transmembrane helix</keyword>
<accession>A0A3N4J817</accession>
<reference evidence="2 3" key="1">
    <citation type="journal article" date="2018" name="Nat. Ecol. Evol.">
        <title>Pezizomycetes genomes reveal the molecular basis of ectomycorrhizal truffle lifestyle.</title>
        <authorList>
            <person name="Murat C."/>
            <person name="Payen T."/>
            <person name="Noel B."/>
            <person name="Kuo A."/>
            <person name="Morin E."/>
            <person name="Chen J."/>
            <person name="Kohler A."/>
            <person name="Krizsan K."/>
            <person name="Balestrini R."/>
            <person name="Da Silva C."/>
            <person name="Montanini B."/>
            <person name="Hainaut M."/>
            <person name="Levati E."/>
            <person name="Barry K.W."/>
            <person name="Belfiori B."/>
            <person name="Cichocki N."/>
            <person name="Clum A."/>
            <person name="Dockter R.B."/>
            <person name="Fauchery L."/>
            <person name="Guy J."/>
            <person name="Iotti M."/>
            <person name="Le Tacon F."/>
            <person name="Lindquist E.A."/>
            <person name="Lipzen A."/>
            <person name="Malagnac F."/>
            <person name="Mello A."/>
            <person name="Molinier V."/>
            <person name="Miyauchi S."/>
            <person name="Poulain J."/>
            <person name="Riccioni C."/>
            <person name="Rubini A."/>
            <person name="Sitrit Y."/>
            <person name="Splivallo R."/>
            <person name="Traeger S."/>
            <person name="Wang M."/>
            <person name="Zifcakova L."/>
            <person name="Wipf D."/>
            <person name="Zambonelli A."/>
            <person name="Paolocci F."/>
            <person name="Nowrousian M."/>
            <person name="Ottonello S."/>
            <person name="Baldrian P."/>
            <person name="Spatafora J.W."/>
            <person name="Henrissat B."/>
            <person name="Nagy L.G."/>
            <person name="Aury J.M."/>
            <person name="Wincker P."/>
            <person name="Grigoriev I.V."/>
            <person name="Bonfante P."/>
            <person name="Martin F.M."/>
        </authorList>
    </citation>
    <scope>NUCLEOTIDE SEQUENCE [LARGE SCALE GENOMIC DNA]</scope>
    <source>
        <strain evidence="2 3">120613-1</strain>
    </source>
</reference>
<evidence type="ECO:0000313" key="2">
    <source>
        <dbReference type="EMBL" id="RPA92791.1"/>
    </source>
</evidence>
<keyword evidence="1" id="KW-0472">Membrane</keyword>
<protein>
    <submittedName>
        <fullName evidence="2">Uncharacterized protein</fullName>
    </submittedName>
</protein>
<organism evidence="2 3">
    <name type="scientific">Choiromyces venosus 120613-1</name>
    <dbReference type="NCBI Taxonomy" id="1336337"/>
    <lineage>
        <taxon>Eukaryota</taxon>
        <taxon>Fungi</taxon>
        <taxon>Dikarya</taxon>
        <taxon>Ascomycota</taxon>
        <taxon>Pezizomycotina</taxon>
        <taxon>Pezizomycetes</taxon>
        <taxon>Pezizales</taxon>
        <taxon>Tuberaceae</taxon>
        <taxon>Choiromyces</taxon>
    </lineage>
</organism>
<dbReference type="EMBL" id="ML120465">
    <property type="protein sequence ID" value="RPA92791.1"/>
    <property type="molecule type" value="Genomic_DNA"/>
</dbReference>
<dbReference type="AlphaFoldDB" id="A0A3N4J817"/>